<feature type="transmembrane region" description="Helical" evidence="1">
    <location>
        <begin position="12"/>
        <end position="32"/>
    </location>
</feature>
<keyword evidence="3" id="KW-1185">Reference proteome</keyword>
<gene>
    <name evidence="2" type="ORF">H5982_05620</name>
</gene>
<dbReference type="EMBL" id="JACJLU010000005">
    <property type="protein sequence ID" value="MBM6831587.1"/>
    <property type="molecule type" value="Genomic_DNA"/>
</dbReference>
<dbReference type="Proteomes" id="UP000775500">
    <property type="component" value="Unassembled WGS sequence"/>
</dbReference>
<dbReference type="RefSeq" id="WP_204685786.1">
    <property type="nucleotide sequence ID" value="NZ_JACJLU010000005.1"/>
</dbReference>
<proteinExistence type="predicted"/>
<keyword evidence="1" id="KW-0812">Transmembrane</keyword>
<sequence>MNRNGFLLGDALFALLLISLCASLLLGALHLFERSGGWMIHETINKEWFYSD</sequence>
<comment type="caution">
    <text evidence="2">The sequence shown here is derived from an EMBL/GenBank/DDBJ whole genome shotgun (WGS) entry which is preliminary data.</text>
</comment>
<reference evidence="2 3" key="1">
    <citation type="journal article" date="2021" name="Sci. Rep.">
        <title>The distribution of antibiotic resistance genes in chicken gut microbiota commensals.</title>
        <authorList>
            <person name="Juricova H."/>
            <person name="Matiasovicova J."/>
            <person name="Kubasova T."/>
            <person name="Cejkova D."/>
            <person name="Rychlik I."/>
        </authorList>
    </citation>
    <scope>NUCLEOTIDE SEQUENCE [LARGE SCALE GENOMIC DNA]</scope>
    <source>
        <strain evidence="2 3">An423</strain>
    </source>
</reference>
<keyword evidence="1" id="KW-1133">Transmembrane helix</keyword>
<evidence type="ECO:0000313" key="3">
    <source>
        <dbReference type="Proteomes" id="UP000775500"/>
    </source>
</evidence>
<protein>
    <submittedName>
        <fullName evidence="2">Uncharacterized protein</fullName>
    </submittedName>
</protein>
<name>A0ABS2FP94_9FIRM</name>
<evidence type="ECO:0000256" key="1">
    <source>
        <dbReference type="SAM" id="Phobius"/>
    </source>
</evidence>
<keyword evidence="1" id="KW-0472">Membrane</keyword>
<organism evidence="2 3">
    <name type="scientific">Faecalicoccus acidiformans</name>
    <dbReference type="NCBI Taxonomy" id="915173"/>
    <lineage>
        <taxon>Bacteria</taxon>
        <taxon>Bacillati</taxon>
        <taxon>Bacillota</taxon>
        <taxon>Erysipelotrichia</taxon>
        <taxon>Erysipelotrichales</taxon>
        <taxon>Erysipelotrichaceae</taxon>
        <taxon>Faecalicoccus</taxon>
    </lineage>
</organism>
<evidence type="ECO:0000313" key="2">
    <source>
        <dbReference type="EMBL" id="MBM6831587.1"/>
    </source>
</evidence>
<accession>A0ABS2FP94</accession>